<proteinExistence type="predicted"/>
<evidence type="ECO:0000313" key="3">
    <source>
        <dbReference type="Proteomes" id="UP000499080"/>
    </source>
</evidence>
<feature type="domain" description="Endonuclease/exonuclease/phosphatase" evidence="1">
    <location>
        <begin position="24"/>
        <end position="141"/>
    </location>
</feature>
<dbReference type="EMBL" id="BGPR01009514">
    <property type="protein sequence ID" value="GBN40508.1"/>
    <property type="molecule type" value="Genomic_DNA"/>
</dbReference>
<dbReference type="GO" id="GO:0003824">
    <property type="term" value="F:catalytic activity"/>
    <property type="evidence" value="ECO:0007669"/>
    <property type="project" value="InterPro"/>
</dbReference>
<keyword evidence="3" id="KW-1185">Reference proteome</keyword>
<dbReference type="SUPFAM" id="SSF56219">
    <property type="entry name" value="DNase I-like"/>
    <property type="match status" value="1"/>
</dbReference>
<gene>
    <name evidence="2" type="ORF">AVEN_275212_1</name>
</gene>
<accession>A0A4Y2NLX3</accession>
<dbReference type="Pfam" id="PF14529">
    <property type="entry name" value="Exo_endo_phos_2"/>
    <property type="match status" value="1"/>
</dbReference>
<evidence type="ECO:0000313" key="2">
    <source>
        <dbReference type="EMBL" id="GBN40508.1"/>
    </source>
</evidence>
<dbReference type="PANTHER" id="PTHR33273:SF4">
    <property type="entry name" value="ENDONUCLEASE_EXONUCLEASE_PHOSPHATASE DOMAIN-CONTAINING PROTEIN"/>
    <property type="match status" value="1"/>
</dbReference>
<dbReference type="Proteomes" id="UP000499080">
    <property type="component" value="Unassembled WGS sequence"/>
</dbReference>
<sequence>MLVRHTSHHAVAVDLAVGNDCVTIVSYFPPSLDQSRLVRELEGVLDLLQTRNILIAGDANVRSTLWGSDLPDHGPQDGGGPLIELILARNLLIWNNSDSLPTFETEKGKSWIDVTLSSQSLYHRKGSWDVHRTTLSDHNPITFTINGVTCVPLPPGHPKLSQRQLLKLAKATNEFFKQIEPDLESVTTKAQLESWIERLNSLLQQASSFVFQVTCRCSKSPGGTENWRRSARRPELFEPGSFAAVTPLNAS</sequence>
<comment type="caution">
    <text evidence="2">The sequence shown here is derived from an EMBL/GenBank/DDBJ whole genome shotgun (WGS) entry which is preliminary data.</text>
</comment>
<name>A0A4Y2NLX3_ARAVE</name>
<dbReference type="InterPro" id="IPR036691">
    <property type="entry name" value="Endo/exonu/phosph_ase_sf"/>
</dbReference>
<dbReference type="Gene3D" id="3.60.10.10">
    <property type="entry name" value="Endonuclease/exonuclease/phosphatase"/>
    <property type="match status" value="1"/>
</dbReference>
<dbReference type="OrthoDB" id="6437038at2759"/>
<evidence type="ECO:0000259" key="1">
    <source>
        <dbReference type="Pfam" id="PF14529"/>
    </source>
</evidence>
<organism evidence="2 3">
    <name type="scientific">Araneus ventricosus</name>
    <name type="common">Orbweaver spider</name>
    <name type="synonym">Epeira ventricosa</name>
    <dbReference type="NCBI Taxonomy" id="182803"/>
    <lineage>
        <taxon>Eukaryota</taxon>
        <taxon>Metazoa</taxon>
        <taxon>Ecdysozoa</taxon>
        <taxon>Arthropoda</taxon>
        <taxon>Chelicerata</taxon>
        <taxon>Arachnida</taxon>
        <taxon>Araneae</taxon>
        <taxon>Araneomorphae</taxon>
        <taxon>Entelegynae</taxon>
        <taxon>Araneoidea</taxon>
        <taxon>Araneidae</taxon>
        <taxon>Araneus</taxon>
    </lineage>
</organism>
<dbReference type="AlphaFoldDB" id="A0A4Y2NLX3"/>
<reference evidence="2 3" key="1">
    <citation type="journal article" date="2019" name="Sci. Rep.">
        <title>Orb-weaving spider Araneus ventricosus genome elucidates the spidroin gene catalogue.</title>
        <authorList>
            <person name="Kono N."/>
            <person name="Nakamura H."/>
            <person name="Ohtoshi R."/>
            <person name="Moran D.A.P."/>
            <person name="Shinohara A."/>
            <person name="Yoshida Y."/>
            <person name="Fujiwara M."/>
            <person name="Mori M."/>
            <person name="Tomita M."/>
            <person name="Arakawa K."/>
        </authorList>
    </citation>
    <scope>NUCLEOTIDE SEQUENCE [LARGE SCALE GENOMIC DNA]</scope>
</reference>
<protein>
    <recommendedName>
        <fullName evidence="1">Endonuclease/exonuclease/phosphatase domain-containing protein</fullName>
    </recommendedName>
</protein>
<dbReference type="PANTHER" id="PTHR33273">
    <property type="entry name" value="DOMAIN-CONTAINING PROTEIN, PUTATIVE-RELATED"/>
    <property type="match status" value="1"/>
</dbReference>
<dbReference type="InterPro" id="IPR005135">
    <property type="entry name" value="Endo/exonuclease/phosphatase"/>
</dbReference>